<gene>
    <name evidence="2" type="ordered locus">Os01g0235325</name>
    <name evidence="2" type="ORF">OSNPB_010235325</name>
</gene>
<reference evidence="2 3" key="2">
    <citation type="journal article" date="2013" name="Plant Cell Physiol.">
        <title>Rice Annotation Project Database (RAP-DB): an integrative and interactive database for rice genomics.</title>
        <authorList>
            <person name="Sakai H."/>
            <person name="Lee S.S."/>
            <person name="Tanaka T."/>
            <person name="Numa H."/>
            <person name="Kim J."/>
            <person name="Kawahara Y."/>
            <person name="Wakimoto H."/>
            <person name="Yang C.C."/>
            <person name="Iwamoto M."/>
            <person name="Abe T."/>
            <person name="Yamada Y."/>
            <person name="Muto A."/>
            <person name="Inokuchi H."/>
            <person name="Ikemura T."/>
            <person name="Matsumoto T."/>
            <person name="Sasaki T."/>
            <person name="Itoh T."/>
        </authorList>
    </citation>
    <scope>NUCLEOTIDE SEQUENCE [LARGE SCALE GENOMIC DNA]</scope>
    <source>
        <strain evidence="3">cv. Nipponbare</strain>
    </source>
</reference>
<reference evidence="2 3" key="3">
    <citation type="journal article" date="2013" name="Rice">
        <title>Improvement of the Oryza sativa Nipponbare reference genome using next generation sequence and optical map data.</title>
        <authorList>
            <person name="Kawahara Y."/>
            <person name="de la Bastide M."/>
            <person name="Hamilton J.P."/>
            <person name="Kanamori H."/>
            <person name="McCombie W.R."/>
            <person name="Ouyang S."/>
            <person name="Schwartz D.C."/>
            <person name="Tanaka T."/>
            <person name="Wu J."/>
            <person name="Zhou S."/>
            <person name="Childs K.L."/>
            <person name="Davidson R.M."/>
            <person name="Lin H."/>
            <person name="Quesada-Ocampo L."/>
            <person name="Vaillancourt B."/>
            <person name="Sakai H."/>
            <person name="Lee S.S."/>
            <person name="Kim J."/>
            <person name="Numa H."/>
            <person name="Itoh T."/>
            <person name="Buell C.R."/>
            <person name="Matsumoto T."/>
        </authorList>
    </citation>
    <scope>NUCLEOTIDE SEQUENCE [LARGE SCALE GENOMIC DNA]</scope>
    <source>
        <strain evidence="3">cv. Nipponbare</strain>
    </source>
</reference>
<dbReference type="InParanoid" id="A0A0P0V020"/>
<feature type="region of interest" description="Disordered" evidence="1">
    <location>
        <begin position="1"/>
        <end position="79"/>
    </location>
</feature>
<sequence length="94" mass="9760">LTGGSRAWWRRGRRCRRRGRTSRRCRGSGAPRSRTRRAPSCTAASPPCRARPAGAARGGGGGRGRGARAPPWSPPPQSSLRAAACLLGEAIGGG</sequence>
<evidence type="ECO:0000313" key="2">
    <source>
        <dbReference type="EMBL" id="BAS71216.1"/>
    </source>
</evidence>
<evidence type="ECO:0000313" key="3">
    <source>
        <dbReference type="Proteomes" id="UP000059680"/>
    </source>
</evidence>
<evidence type="ECO:0000256" key="1">
    <source>
        <dbReference type="SAM" id="MobiDB-lite"/>
    </source>
</evidence>
<dbReference type="Gramene" id="Os01t0235325-00">
    <property type="protein sequence ID" value="Os01t0235325-00"/>
    <property type="gene ID" value="Os01g0235325"/>
</dbReference>
<feature type="non-terminal residue" evidence="2">
    <location>
        <position position="94"/>
    </location>
</feature>
<dbReference type="PaxDb" id="39947-A0A0P0V020"/>
<keyword evidence="3" id="KW-1185">Reference proteome</keyword>
<dbReference type="EMBL" id="AP014957">
    <property type="protein sequence ID" value="BAS71216.1"/>
    <property type="molecule type" value="Genomic_DNA"/>
</dbReference>
<proteinExistence type="predicted"/>
<organism evidence="2 3">
    <name type="scientific">Oryza sativa subsp. japonica</name>
    <name type="common">Rice</name>
    <dbReference type="NCBI Taxonomy" id="39947"/>
    <lineage>
        <taxon>Eukaryota</taxon>
        <taxon>Viridiplantae</taxon>
        <taxon>Streptophyta</taxon>
        <taxon>Embryophyta</taxon>
        <taxon>Tracheophyta</taxon>
        <taxon>Spermatophyta</taxon>
        <taxon>Magnoliopsida</taxon>
        <taxon>Liliopsida</taxon>
        <taxon>Poales</taxon>
        <taxon>Poaceae</taxon>
        <taxon>BOP clade</taxon>
        <taxon>Oryzoideae</taxon>
        <taxon>Oryzeae</taxon>
        <taxon>Oryzinae</taxon>
        <taxon>Oryza</taxon>
        <taxon>Oryza sativa</taxon>
    </lineage>
</organism>
<protein>
    <submittedName>
        <fullName evidence="2">Os01g0235325 protein</fullName>
    </submittedName>
</protein>
<feature type="non-terminal residue" evidence="2">
    <location>
        <position position="1"/>
    </location>
</feature>
<name>A0A0P0V020_ORYSJ</name>
<dbReference type="OMA" id="TWRAAPC"/>
<feature type="compositionally biased region" description="Basic residues" evidence="1">
    <location>
        <begin position="8"/>
        <end position="26"/>
    </location>
</feature>
<feature type="compositionally biased region" description="Low complexity" evidence="1">
    <location>
        <begin position="43"/>
        <end position="55"/>
    </location>
</feature>
<accession>A0A0P0V020</accession>
<dbReference type="AlphaFoldDB" id="A0A0P0V020"/>
<reference evidence="3" key="1">
    <citation type="journal article" date="2005" name="Nature">
        <title>The map-based sequence of the rice genome.</title>
        <authorList>
            <consortium name="International rice genome sequencing project (IRGSP)"/>
            <person name="Matsumoto T."/>
            <person name="Wu J."/>
            <person name="Kanamori H."/>
            <person name="Katayose Y."/>
            <person name="Fujisawa M."/>
            <person name="Namiki N."/>
            <person name="Mizuno H."/>
            <person name="Yamamoto K."/>
            <person name="Antonio B.A."/>
            <person name="Baba T."/>
            <person name="Sakata K."/>
            <person name="Nagamura Y."/>
            <person name="Aoki H."/>
            <person name="Arikawa K."/>
            <person name="Arita K."/>
            <person name="Bito T."/>
            <person name="Chiden Y."/>
            <person name="Fujitsuka N."/>
            <person name="Fukunaka R."/>
            <person name="Hamada M."/>
            <person name="Harada C."/>
            <person name="Hayashi A."/>
            <person name="Hijishita S."/>
            <person name="Honda M."/>
            <person name="Hosokawa S."/>
            <person name="Ichikawa Y."/>
            <person name="Idonuma A."/>
            <person name="Iijima M."/>
            <person name="Ikeda M."/>
            <person name="Ikeno M."/>
            <person name="Ito K."/>
            <person name="Ito S."/>
            <person name="Ito T."/>
            <person name="Ito Y."/>
            <person name="Ito Y."/>
            <person name="Iwabuchi A."/>
            <person name="Kamiya K."/>
            <person name="Karasawa W."/>
            <person name="Kurita K."/>
            <person name="Katagiri S."/>
            <person name="Kikuta A."/>
            <person name="Kobayashi H."/>
            <person name="Kobayashi N."/>
            <person name="Machita K."/>
            <person name="Maehara T."/>
            <person name="Masukawa M."/>
            <person name="Mizubayashi T."/>
            <person name="Mukai Y."/>
            <person name="Nagasaki H."/>
            <person name="Nagata Y."/>
            <person name="Naito S."/>
            <person name="Nakashima M."/>
            <person name="Nakama Y."/>
            <person name="Nakamichi Y."/>
            <person name="Nakamura M."/>
            <person name="Meguro A."/>
            <person name="Negishi M."/>
            <person name="Ohta I."/>
            <person name="Ohta T."/>
            <person name="Okamoto M."/>
            <person name="Ono N."/>
            <person name="Saji S."/>
            <person name="Sakaguchi M."/>
            <person name="Sakai K."/>
            <person name="Shibata M."/>
            <person name="Shimokawa T."/>
            <person name="Song J."/>
            <person name="Takazaki Y."/>
            <person name="Terasawa K."/>
            <person name="Tsugane M."/>
            <person name="Tsuji K."/>
            <person name="Ueda S."/>
            <person name="Waki K."/>
            <person name="Yamagata H."/>
            <person name="Yamamoto M."/>
            <person name="Yamamoto S."/>
            <person name="Yamane H."/>
            <person name="Yoshiki S."/>
            <person name="Yoshihara R."/>
            <person name="Yukawa K."/>
            <person name="Zhong H."/>
            <person name="Yano M."/>
            <person name="Yuan Q."/>
            <person name="Ouyang S."/>
            <person name="Liu J."/>
            <person name="Jones K.M."/>
            <person name="Gansberger K."/>
            <person name="Moffat K."/>
            <person name="Hill J."/>
            <person name="Bera J."/>
            <person name="Fadrosh D."/>
            <person name="Jin S."/>
            <person name="Johri S."/>
            <person name="Kim M."/>
            <person name="Overton L."/>
            <person name="Reardon M."/>
            <person name="Tsitrin T."/>
            <person name="Vuong H."/>
            <person name="Weaver B."/>
            <person name="Ciecko A."/>
            <person name="Tallon L."/>
            <person name="Jackson J."/>
            <person name="Pai G."/>
            <person name="Aken S.V."/>
            <person name="Utterback T."/>
            <person name="Reidmuller S."/>
            <person name="Feldblyum T."/>
            <person name="Hsiao J."/>
            <person name="Zismann V."/>
            <person name="Iobst S."/>
            <person name="de Vazeille A.R."/>
            <person name="Buell C.R."/>
            <person name="Ying K."/>
            <person name="Li Y."/>
            <person name="Lu T."/>
            <person name="Huang Y."/>
            <person name="Zhao Q."/>
            <person name="Feng Q."/>
            <person name="Zhang L."/>
            <person name="Zhu J."/>
            <person name="Weng Q."/>
            <person name="Mu J."/>
            <person name="Lu Y."/>
            <person name="Fan D."/>
            <person name="Liu Y."/>
            <person name="Guan J."/>
            <person name="Zhang Y."/>
            <person name="Yu S."/>
            <person name="Liu X."/>
            <person name="Zhang Y."/>
            <person name="Hong G."/>
            <person name="Han B."/>
            <person name="Choisne N."/>
            <person name="Demange N."/>
            <person name="Orjeda G."/>
            <person name="Samain S."/>
            <person name="Cattolico L."/>
            <person name="Pelletier E."/>
            <person name="Couloux A."/>
            <person name="Segurens B."/>
            <person name="Wincker P."/>
            <person name="D'Hont A."/>
            <person name="Scarpelli C."/>
            <person name="Weissenbach J."/>
            <person name="Salanoubat M."/>
            <person name="Quetier F."/>
            <person name="Yu Y."/>
            <person name="Kim H.R."/>
            <person name="Rambo T."/>
            <person name="Currie J."/>
            <person name="Collura K."/>
            <person name="Luo M."/>
            <person name="Yang T."/>
            <person name="Ammiraju J.S.S."/>
            <person name="Engler F."/>
            <person name="Soderlund C."/>
            <person name="Wing R.A."/>
            <person name="Palmer L.E."/>
            <person name="de la Bastide M."/>
            <person name="Spiegel L."/>
            <person name="Nascimento L."/>
            <person name="Zutavern T."/>
            <person name="O'Shaughnessy A."/>
            <person name="Dike S."/>
            <person name="Dedhia N."/>
            <person name="Preston R."/>
            <person name="Balija V."/>
            <person name="McCombie W.R."/>
            <person name="Chow T."/>
            <person name="Chen H."/>
            <person name="Chung M."/>
            <person name="Chen C."/>
            <person name="Shaw J."/>
            <person name="Wu H."/>
            <person name="Hsiao K."/>
            <person name="Chao Y."/>
            <person name="Chu M."/>
            <person name="Cheng C."/>
            <person name="Hour A."/>
            <person name="Lee P."/>
            <person name="Lin S."/>
            <person name="Lin Y."/>
            <person name="Liou J."/>
            <person name="Liu S."/>
            <person name="Hsing Y."/>
            <person name="Raghuvanshi S."/>
            <person name="Mohanty A."/>
            <person name="Bharti A.K."/>
            <person name="Gaur A."/>
            <person name="Gupta V."/>
            <person name="Kumar D."/>
            <person name="Ravi V."/>
            <person name="Vij S."/>
            <person name="Kapur A."/>
            <person name="Khurana P."/>
            <person name="Khurana P."/>
            <person name="Khurana J.P."/>
            <person name="Tyagi A.K."/>
            <person name="Gaikwad K."/>
            <person name="Singh A."/>
            <person name="Dalal V."/>
            <person name="Srivastava S."/>
            <person name="Dixit A."/>
            <person name="Pal A.K."/>
            <person name="Ghazi I.A."/>
            <person name="Yadav M."/>
            <person name="Pandit A."/>
            <person name="Bhargava A."/>
            <person name="Sureshbabu K."/>
            <person name="Batra K."/>
            <person name="Sharma T.R."/>
            <person name="Mohapatra T."/>
            <person name="Singh N.K."/>
            <person name="Messing J."/>
            <person name="Nelson A.B."/>
            <person name="Fuks G."/>
            <person name="Kavchok S."/>
            <person name="Keizer G."/>
            <person name="Linton E."/>
            <person name="Llaca V."/>
            <person name="Song R."/>
            <person name="Tanyolac B."/>
            <person name="Young S."/>
            <person name="Ho-Il K."/>
            <person name="Hahn J.H."/>
            <person name="Sangsakoo G."/>
            <person name="Vanavichit A."/>
            <person name="de Mattos Luiz.A.T."/>
            <person name="Zimmer P.D."/>
            <person name="Malone G."/>
            <person name="Dellagostin O."/>
            <person name="de Oliveira A.C."/>
            <person name="Bevan M."/>
            <person name="Bancroft I."/>
            <person name="Minx P."/>
            <person name="Cordum H."/>
            <person name="Wilson R."/>
            <person name="Cheng Z."/>
            <person name="Jin W."/>
            <person name="Jiang J."/>
            <person name="Leong S.A."/>
            <person name="Iwama H."/>
            <person name="Gojobori T."/>
            <person name="Itoh T."/>
            <person name="Niimura Y."/>
            <person name="Fujii Y."/>
            <person name="Habara T."/>
            <person name="Sakai H."/>
            <person name="Sato Y."/>
            <person name="Wilson G."/>
            <person name="Kumar K."/>
            <person name="McCouch S."/>
            <person name="Juretic N."/>
            <person name="Hoen D."/>
            <person name="Wright S."/>
            <person name="Bruskiewich R."/>
            <person name="Bureau T."/>
            <person name="Miyao A."/>
            <person name="Hirochika H."/>
            <person name="Nishikawa T."/>
            <person name="Kadowaki K."/>
            <person name="Sugiura M."/>
            <person name="Burr B."/>
            <person name="Sasaki T."/>
        </authorList>
    </citation>
    <scope>NUCLEOTIDE SEQUENCE [LARGE SCALE GENOMIC DNA]</scope>
    <source>
        <strain evidence="3">cv. Nipponbare</strain>
    </source>
</reference>
<dbReference type="Proteomes" id="UP000059680">
    <property type="component" value="Chromosome 1"/>
</dbReference>